<evidence type="ECO:0000256" key="13">
    <source>
        <dbReference type="NCBIfam" id="TIGR02414"/>
    </source>
</evidence>
<dbReference type="Pfam" id="PF01433">
    <property type="entry name" value="Peptidase_M1"/>
    <property type="match status" value="1"/>
</dbReference>
<dbReference type="SUPFAM" id="SSF63737">
    <property type="entry name" value="Leukotriene A4 hydrolase N-terminal domain"/>
    <property type="match status" value="1"/>
</dbReference>
<keyword evidence="7" id="KW-0645">Protease</keyword>
<dbReference type="Gene3D" id="2.60.40.1730">
    <property type="entry name" value="tricorn interacting facor f3 domain"/>
    <property type="match status" value="1"/>
</dbReference>
<dbReference type="EMBL" id="FTNE01000011">
    <property type="protein sequence ID" value="SIQ88283.1"/>
    <property type="molecule type" value="Genomic_DNA"/>
</dbReference>
<feature type="domain" description="Aminopeptidase N-like N-terminal" evidence="17">
    <location>
        <begin position="35"/>
        <end position="198"/>
    </location>
</feature>
<keyword evidence="10" id="KW-0862">Zinc</keyword>
<evidence type="ECO:0000256" key="4">
    <source>
        <dbReference type="ARBA" id="ARBA00012564"/>
    </source>
</evidence>
<reference evidence="18 19" key="1">
    <citation type="submission" date="2017-01" db="EMBL/GenBank/DDBJ databases">
        <authorList>
            <person name="Varghese N."/>
            <person name="Submissions S."/>
        </authorList>
    </citation>
    <scope>NUCLEOTIDE SEQUENCE [LARGE SCALE GENOMIC DNA]</scope>
    <source>
        <strain evidence="18 19">ATCC 35905</strain>
    </source>
</reference>
<dbReference type="InterPro" id="IPR027268">
    <property type="entry name" value="Peptidase_M4/M1_CTD_sf"/>
</dbReference>
<evidence type="ECO:0000256" key="10">
    <source>
        <dbReference type="ARBA" id="ARBA00022833"/>
    </source>
</evidence>
<dbReference type="FunFam" id="2.60.40.1730:FF:000005">
    <property type="entry name" value="Aminopeptidase N"/>
    <property type="match status" value="1"/>
</dbReference>
<dbReference type="FunFam" id="2.60.40.1840:FF:000001">
    <property type="entry name" value="Aminopeptidase N"/>
    <property type="match status" value="1"/>
</dbReference>
<keyword evidence="8" id="KW-0479">Metal-binding</keyword>
<dbReference type="Pfam" id="PF17900">
    <property type="entry name" value="Peptidase_M1_N"/>
    <property type="match status" value="1"/>
</dbReference>
<dbReference type="PANTHER" id="PTHR46322:SF1">
    <property type="entry name" value="PUROMYCIN-SENSITIVE AMINOPEPTIDASE"/>
    <property type="match status" value="1"/>
</dbReference>
<evidence type="ECO:0000256" key="6">
    <source>
        <dbReference type="ARBA" id="ARBA00022438"/>
    </source>
</evidence>
<dbReference type="NCBIfam" id="TIGR02414">
    <property type="entry name" value="pepN_proteo"/>
    <property type="match status" value="1"/>
</dbReference>
<evidence type="ECO:0000256" key="12">
    <source>
        <dbReference type="ARBA" id="ARBA00059739"/>
    </source>
</evidence>
<sequence length="889" mass="96588">MAERPVAIPAPVAEHRLADYRPPAFLVDTVDLIFDLDPKATRVRATLALRRNPAHGDAAAPLVLDGEDLTLNAVAVDGVALDAAAYRLGEHGLVIADLPDACTLDTDVTIDPAGNTQLSGLYVSGGDFFTQCEAEGFRRITFFPDRPDVMARFSATLVADEARYPVLLSNGNPVDRGAMPDGQAWVKWVDPHPKPSYLFALVAGMLVSVHDEFITASGRTVALGIYVRQGDEDKVDHAMVCLKRSMRWDEEVFGLEYDLDIFNIAAVGDFNAGAMENKGLNIFNTALVLARPDTATDADYLRIDRVIAHEYFHNWTGDRVTCRDWFQLSLKEGLTVFRDQEYGADTTDASLSRIEDVLRLRGFQFREDGGPLAHPVRPPAYRKIDNFYTATVYEKGAEVVRMIRTIIGADAFRRGMDIYFATNDNTAATIEDFVGAMHEASGYDFTQFMRWYDQAGTPAVSFAGAYDAEARRYTLTLRQATAPTPGQAEKAPFVIPVALGLIGPDGQDLAGTIDGETVAGTRVVLLTEAAQSFVFTDVAAAPVPSLFRNFSAPIRLSGYDRAQLAMMAAHDSDGFNRWEAGHEYAVQVLLEAIAAHQRGAGFTLDDGLRDARAAALDQAAAAPALAARLLGLPGASTLADRMAVVDPDAIHAVLTAARRAIGGALQARFQAIYGQTAYDGAFAVDPASVGRRALRNACLAYIMAGDEAAGIALAQAQIAADTTMTESLTALALLVDTTSPARDEALAAFHARFQGDALVIDKFFAIQAMSSAPDTLARIEALTRHPDFDIRNPNRYRSLVLAFGYRNALWFHDASGAGYDFVARMTLAADQVNRSVAARGMEVFADWKRYDPARQDKMRAALDRIIAANDLSPNTREMAERVRHADGVR</sequence>
<dbReference type="InterPro" id="IPR001930">
    <property type="entry name" value="Peptidase_M1"/>
</dbReference>
<evidence type="ECO:0000313" key="18">
    <source>
        <dbReference type="EMBL" id="SIQ88283.1"/>
    </source>
</evidence>
<gene>
    <name evidence="18" type="ORF">SAMN05421828_11115</name>
</gene>
<name>A0A8G2CKW6_ACIRU</name>
<comment type="catalytic activity">
    <reaction evidence="1">
        <text>Release of an N-terminal amino acid, Xaa-|-Yaa- from a peptide, amide or arylamide. Xaa is preferably Ala, but may be most amino acids including Pro (slow action). When a terminal hydrophobic residue is followed by a prolyl residue, the two may be released as an intact Xaa-Pro dipeptide.</text>
        <dbReference type="EC" id="3.4.11.2"/>
    </reaction>
</comment>
<evidence type="ECO:0000256" key="1">
    <source>
        <dbReference type="ARBA" id="ARBA00000098"/>
    </source>
</evidence>
<dbReference type="OrthoDB" id="100605at2"/>
<feature type="domain" description="Peptidase M1 membrane alanine aminopeptidase" evidence="14">
    <location>
        <begin position="241"/>
        <end position="451"/>
    </location>
</feature>
<evidence type="ECO:0000259" key="15">
    <source>
        <dbReference type="Pfam" id="PF11940"/>
    </source>
</evidence>
<dbReference type="Pfam" id="PF17432">
    <property type="entry name" value="DUF3458_C"/>
    <property type="match status" value="1"/>
</dbReference>
<keyword evidence="9" id="KW-0378">Hydrolase</keyword>
<dbReference type="InterPro" id="IPR024601">
    <property type="entry name" value="Peptidase_M1_pepN_C"/>
</dbReference>
<dbReference type="Proteomes" id="UP000186308">
    <property type="component" value="Unassembled WGS sequence"/>
</dbReference>
<organism evidence="18 19">
    <name type="scientific">Acidiphilium rubrum</name>
    <dbReference type="NCBI Taxonomy" id="526"/>
    <lineage>
        <taxon>Bacteria</taxon>
        <taxon>Pseudomonadati</taxon>
        <taxon>Pseudomonadota</taxon>
        <taxon>Alphaproteobacteria</taxon>
        <taxon>Acetobacterales</taxon>
        <taxon>Acidocellaceae</taxon>
        <taxon>Acidiphilium</taxon>
    </lineage>
</organism>
<dbReference type="EC" id="3.4.11.2" evidence="4 13"/>
<protein>
    <recommendedName>
        <fullName evidence="5 13">Aminopeptidase N</fullName>
        <ecNumber evidence="4 13">3.4.11.2</ecNumber>
    </recommendedName>
</protein>
<evidence type="ECO:0000256" key="5">
    <source>
        <dbReference type="ARBA" id="ARBA00015611"/>
    </source>
</evidence>
<dbReference type="GO" id="GO:0008237">
    <property type="term" value="F:metallopeptidase activity"/>
    <property type="evidence" value="ECO:0007669"/>
    <property type="project" value="UniProtKB-UniRule"/>
</dbReference>
<dbReference type="GO" id="GO:0006508">
    <property type="term" value="P:proteolysis"/>
    <property type="evidence" value="ECO:0007669"/>
    <property type="project" value="UniProtKB-UniRule"/>
</dbReference>
<comment type="similarity">
    <text evidence="3">Belongs to the peptidase M1 family.</text>
</comment>
<dbReference type="InterPro" id="IPR035414">
    <property type="entry name" value="Peptidase_M1_pepN_Ig-like"/>
</dbReference>
<evidence type="ECO:0000256" key="7">
    <source>
        <dbReference type="ARBA" id="ARBA00022670"/>
    </source>
</evidence>
<dbReference type="Gene3D" id="3.30.2010.30">
    <property type="match status" value="1"/>
</dbReference>
<dbReference type="PANTHER" id="PTHR46322">
    <property type="entry name" value="PUROMYCIN-SENSITIVE AMINOPEPTIDASE"/>
    <property type="match status" value="1"/>
</dbReference>
<comment type="caution">
    <text evidence="18">The sequence shown here is derived from an EMBL/GenBank/DDBJ whole genome shotgun (WGS) entry which is preliminary data.</text>
</comment>
<dbReference type="AlphaFoldDB" id="A0A8G2CKW6"/>
<dbReference type="InterPro" id="IPR012779">
    <property type="entry name" value="Peptidase_M1_pepN"/>
</dbReference>
<keyword evidence="6 18" id="KW-0031">Aminopeptidase</keyword>
<evidence type="ECO:0000256" key="11">
    <source>
        <dbReference type="ARBA" id="ARBA00023049"/>
    </source>
</evidence>
<keyword evidence="11" id="KW-0482">Metalloprotease</keyword>
<comment type="cofactor">
    <cofactor evidence="2">
        <name>Zn(2+)</name>
        <dbReference type="ChEBI" id="CHEBI:29105"/>
    </cofactor>
</comment>
<keyword evidence="19" id="KW-1185">Reference proteome</keyword>
<comment type="function">
    <text evidence="12">Aminopeptidase N is involved in the degradation of intracellular peptides generated by protein breakdown during normal growth as well as in response to nutrient starvation.</text>
</comment>
<dbReference type="Gene3D" id="2.60.40.1840">
    <property type="match status" value="1"/>
</dbReference>
<feature type="domain" description="Peptidase M1 alanyl aminopeptidase C-terminal" evidence="16">
    <location>
        <begin position="562"/>
        <end position="882"/>
    </location>
</feature>
<evidence type="ECO:0000256" key="2">
    <source>
        <dbReference type="ARBA" id="ARBA00001947"/>
    </source>
</evidence>
<dbReference type="GO" id="GO:0008270">
    <property type="term" value="F:zinc ion binding"/>
    <property type="evidence" value="ECO:0007669"/>
    <property type="project" value="InterPro"/>
</dbReference>
<dbReference type="InterPro" id="IPR038438">
    <property type="entry name" value="PepN_Ig-like_sf"/>
</dbReference>
<dbReference type="Pfam" id="PF11940">
    <property type="entry name" value="DUF3458"/>
    <property type="match status" value="1"/>
</dbReference>
<evidence type="ECO:0000259" key="16">
    <source>
        <dbReference type="Pfam" id="PF17432"/>
    </source>
</evidence>
<dbReference type="RefSeq" id="WP_029313038.1">
    <property type="nucleotide sequence ID" value="NZ_FTNE01000011.1"/>
</dbReference>
<dbReference type="PRINTS" id="PR00756">
    <property type="entry name" value="ALADIPTASE"/>
</dbReference>
<dbReference type="Gene3D" id="1.25.50.10">
    <property type="entry name" value="Peptidase M1, alanyl aminopeptidase, C-terminal domain"/>
    <property type="match status" value="1"/>
</dbReference>
<proteinExistence type="inferred from homology"/>
<dbReference type="InterPro" id="IPR045357">
    <property type="entry name" value="Aminopeptidase_N-like_N"/>
</dbReference>
<dbReference type="Gene3D" id="1.10.390.10">
    <property type="entry name" value="Neutral Protease Domain 2"/>
    <property type="match status" value="1"/>
</dbReference>
<dbReference type="SUPFAM" id="SSF55486">
    <property type="entry name" value="Metalloproteases ('zincins'), catalytic domain"/>
    <property type="match status" value="1"/>
</dbReference>
<dbReference type="CDD" id="cd09600">
    <property type="entry name" value="M1_APN"/>
    <property type="match status" value="1"/>
</dbReference>
<evidence type="ECO:0000256" key="8">
    <source>
        <dbReference type="ARBA" id="ARBA00022723"/>
    </source>
</evidence>
<dbReference type="GO" id="GO:0016285">
    <property type="term" value="F:alanyl aminopeptidase activity"/>
    <property type="evidence" value="ECO:0007669"/>
    <property type="project" value="UniProtKB-EC"/>
</dbReference>
<dbReference type="FunFam" id="3.30.2010.30:FF:000002">
    <property type="entry name" value="Putative aminopeptidase N"/>
    <property type="match status" value="1"/>
</dbReference>
<evidence type="ECO:0000259" key="17">
    <source>
        <dbReference type="Pfam" id="PF17900"/>
    </source>
</evidence>
<evidence type="ECO:0000256" key="3">
    <source>
        <dbReference type="ARBA" id="ARBA00010136"/>
    </source>
</evidence>
<evidence type="ECO:0000259" key="14">
    <source>
        <dbReference type="Pfam" id="PF01433"/>
    </source>
</evidence>
<dbReference type="InterPro" id="IPR014782">
    <property type="entry name" value="Peptidase_M1_dom"/>
</dbReference>
<evidence type="ECO:0000313" key="19">
    <source>
        <dbReference type="Proteomes" id="UP000186308"/>
    </source>
</evidence>
<dbReference type="InterPro" id="IPR042097">
    <property type="entry name" value="Aminopeptidase_N-like_N_sf"/>
</dbReference>
<accession>A0A8G2CKW6</accession>
<feature type="domain" description="Peptidase M1 alanyl aminopeptidase Ig-like fold" evidence="15">
    <location>
        <begin position="456"/>
        <end position="556"/>
    </location>
</feature>
<dbReference type="InterPro" id="IPR037144">
    <property type="entry name" value="Peptidase_M1_pepN_C_sf"/>
</dbReference>
<evidence type="ECO:0000256" key="9">
    <source>
        <dbReference type="ARBA" id="ARBA00022801"/>
    </source>
</evidence>